<name>A0A1C7P3U1_9HYPH</name>
<dbReference type="InterPro" id="IPR000577">
    <property type="entry name" value="Carb_kinase_FGGY"/>
</dbReference>
<dbReference type="PANTHER" id="PTHR43095:SF5">
    <property type="entry name" value="XYLULOSE KINASE"/>
    <property type="match status" value="1"/>
</dbReference>
<keyword evidence="3 4" id="KW-0418">Kinase</keyword>
<dbReference type="OrthoDB" id="9805576at2"/>
<reference evidence="7 8" key="1">
    <citation type="journal article" date="2016" name="Syst. Appl. Microbiol.">
        <title>Pararhizobium polonicum sp. nov. isolated from tumors on stone fruit rootstocks.</title>
        <authorList>
            <person name="Pulawska J."/>
            <person name="Kuzmanovic N."/>
            <person name="Willems A."/>
            <person name="Pothier J.F."/>
        </authorList>
    </citation>
    <scope>NUCLEOTIDE SEQUENCE [LARGE SCALE GENOMIC DNA]</scope>
    <source>
        <strain evidence="7 8">F5.1</strain>
    </source>
</reference>
<dbReference type="AlphaFoldDB" id="A0A1C7P3U1"/>
<keyword evidence="8" id="KW-1185">Reference proteome</keyword>
<evidence type="ECO:0000259" key="6">
    <source>
        <dbReference type="Pfam" id="PF02782"/>
    </source>
</evidence>
<accession>A0A1C7P3U1</accession>
<dbReference type="InterPro" id="IPR018485">
    <property type="entry name" value="FGGY_C"/>
</dbReference>
<dbReference type="InterPro" id="IPR018484">
    <property type="entry name" value="FGGY_N"/>
</dbReference>
<dbReference type="RefSeq" id="WP_068953905.1">
    <property type="nucleotide sequence ID" value="NZ_LGLV01000006.1"/>
</dbReference>
<dbReference type="GO" id="GO:0005975">
    <property type="term" value="P:carbohydrate metabolic process"/>
    <property type="evidence" value="ECO:0007669"/>
    <property type="project" value="InterPro"/>
</dbReference>
<dbReference type="PATRIC" id="fig|1612624.7.peg.3502"/>
<keyword evidence="2 4" id="KW-0808">Transferase</keyword>
<evidence type="ECO:0000256" key="1">
    <source>
        <dbReference type="ARBA" id="ARBA00009156"/>
    </source>
</evidence>
<evidence type="ECO:0000256" key="4">
    <source>
        <dbReference type="RuleBase" id="RU003733"/>
    </source>
</evidence>
<dbReference type="InterPro" id="IPR050406">
    <property type="entry name" value="FGGY_Carb_Kinase"/>
</dbReference>
<dbReference type="GO" id="GO:0016301">
    <property type="term" value="F:kinase activity"/>
    <property type="evidence" value="ECO:0007669"/>
    <property type="project" value="UniProtKB-KW"/>
</dbReference>
<dbReference type="CDD" id="cd07808">
    <property type="entry name" value="ASKHA_NBD_FGGY_EcXK-like"/>
    <property type="match status" value="1"/>
</dbReference>
<dbReference type="InterPro" id="IPR043129">
    <property type="entry name" value="ATPase_NBD"/>
</dbReference>
<dbReference type="PANTHER" id="PTHR43095">
    <property type="entry name" value="SUGAR KINASE"/>
    <property type="match status" value="1"/>
</dbReference>
<dbReference type="Gene3D" id="3.30.420.40">
    <property type="match status" value="2"/>
</dbReference>
<dbReference type="SUPFAM" id="SSF53067">
    <property type="entry name" value="Actin-like ATPase domain"/>
    <property type="match status" value="2"/>
</dbReference>
<comment type="similarity">
    <text evidence="1 4">Belongs to the FGGY kinase family.</text>
</comment>
<protein>
    <submittedName>
        <fullName evidence="7">Pentose kinase</fullName>
    </submittedName>
</protein>
<evidence type="ECO:0000313" key="7">
    <source>
        <dbReference type="EMBL" id="OBZ95656.1"/>
    </source>
</evidence>
<proteinExistence type="inferred from homology"/>
<organism evidence="7 8">
    <name type="scientific">Pararhizobium polonicum</name>
    <dbReference type="NCBI Taxonomy" id="1612624"/>
    <lineage>
        <taxon>Bacteria</taxon>
        <taxon>Pseudomonadati</taxon>
        <taxon>Pseudomonadota</taxon>
        <taxon>Alphaproteobacteria</taxon>
        <taxon>Hyphomicrobiales</taxon>
        <taxon>Rhizobiaceae</taxon>
        <taxon>Rhizobium/Agrobacterium group</taxon>
        <taxon>Pararhizobium</taxon>
    </lineage>
</organism>
<dbReference type="PROSITE" id="PS00445">
    <property type="entry name" value="FGGY_KINASES_2"/>
    <property type="match status" value="1"/>
</dbReference>
<dbReference type="Pfam" id="PF00370">
    <property type="entry name" value="FGGY_N"/>
    <property type="match status" value="1"/>
</dbReference>
<dbReference type="Proteomes" id="UP000093111">
    <property type="component" value="Unassembled WGS sequence"/>
</dbReference>
<evidence type="ECO:0000256" key="2">
    <source>
        <dbReference type="ARBA" id="ARBA00022679"/>
    </source>
</evidence>
<feature type="domain" description="Carbohydrate kinase FGGY N-terminal" evidence="5">
    <location>
        <begin position="6"/>
        <end position="250"/>
    </location>
</feature>
<comment type="caution">
    <text evidence="7">The sequence shown here is derived from an EMBL/GenBank/DDBJ whole genome shotgun (WGS) entry which is preliminary data.</text>
</comment>
<dbReference type="GO" id="GO:0016773">
    <property type="term" value="F:phosphotransferase activity, alcohol group as acceptor"/>
    <property type="evidence" value="ECO:0007669"/>
    <property type="project" value="InterPro"/>
</dbReference>
<gene>
    <name evidence="7" type="ORF">ADU59_09790</name>
</gene>
<feature type="domain" description="Carbohydrate kinase FGGY C-terminal" evidence="6">
    <location>
        <begin position="262"/>
        <end position="443"/>
    </location>
</feature>
<dbReference type="Pfam" id="PF02782">
    <property type="entry name" value="FGGY_C"/>
    <property type="match status" value="1"/>
</dbReference>
<sequence>MTSALTLAIDVGTGSVRAALVDSNGQIVTIAAREHDQIVPRFGWAEQRPVDWWAGVVATIRAALADVPDARARISVVVACGQMHGTVLVDGDGNLTRDRVPLWNDKRTIDLVRDFERANAPDTYLSQSGNPPTPAWPGFKLAWLRDNDPRAYARTAFVIMPKDYINLRLTGEIAMDEGDASCSFLMNPTTRSWSPDMVERLGLDATKLPPIRNPLDVLGAVTQATALETGLLAGTPVLVGGADYPVALLGSGTCRPGLVSDVTGTSCILTLIAPAPLLDPDISNVATVEGNWGPFALLESGGDAMRWSRRALHEGKESYDQLVARAAEAPVGSDGLFFLPFLTGERLGAHRNARAQFFGLGAAHTLSHINRAILEGVAFAGARHLRIMEKASGQTIERVIASGGGAKTELWLRIKASIYGVPIVVPEEQECGILGCAVLGAVATDRFSSLEEAVAAIVRHADEIKPDPAWQDKYRRMQPIFDTLYFNSQSLYAALDALAETPLRGK</sequence>
<dbReference type="STRING" id="1612624.ADU59_09790"/>
<dbReference type="EMBL" id="LGLV01000006">
    <property type="protein sequence ID" value="OBZ95656.1"/>
    <property type="molecule type" value="Genomic_DNA"/>
</dbReference>
<evidence type="ECO:0000313" key="8">
    <source>
        <dbReference type="Proteomes" id="UP000093111"/>
    </source>
</evidence>
<dbReference type="InterPro" id="IPR018483">
    <property type="entry name" value="Carb_kinase_FGGY_CS"/>
</dbReference>
<evidence type="ECO:0000256" key="3">
    <source>
        <dbReference type="ARBA" id="ARBA00022777"/>
    </source>
</evidence>
<evidence type="ECO:0000259" key="5">
    <source>
        <dbReference type="Pfam" id="PF00370"/>
    </source>
</evidence>
<dbReference type="PIRSF" id="PIRSF000538">
    <property type="entry name" value="GlpK"/>
    <property type="match status" value="1"/>
</dbReference>